<dbReference type="InterPro" id="IPR015813">
    <property type="entry name" value="Pyrv/PenolPyrv_kinase-like_dom"/>
</dbReference>
<evidence type="ECO:0000256" key="1">
    <source>
        <dbReference type="ARBA" id="ARBA00004997"/>
    </source>
</evidence>
<evidence type="ECO:0000259" key="15">
    <source>
        <dbReference type="Pfam" id="PF02887"/>
    </source>
</evidence>
<dbReference type="GO" id="GO:0004743">
    <property type="term" value="F:pyruvate kinase activity"/>
    <property type="evidence" value="ECO:0007669"/>
    <property type="project" value="UniProtKB-UniRule"/>
</dbReference>
<feature type="domain" description="Pyruvate kinase C-terminal" evidence="15">
    <location>
        <begin position="356"/>
        <end position="467"/>
    </location>
</feature>
<gene>
    <name evidence="16" type="primary">pyk</name>
    <name evidence="16" type="ORF">KC571_04150</name>
</gene>
<keyword evidence="11 16" id="KW-0670">Pyruvate</keyword>
<evidence type="ECO:0000256" key="13">
    <source>
        <dbReference type="RuleBase" id="RU000504"/>
    </source>
</evidence>
<dbReference type="InterPro" id="IPR036918">
    <property type="entry name" value="Pyrv_Knase_C_sf"/>
</dbReference>
<evidence type="ECO:0000313" key="16">
    <source>
        <dbReference type="EMBL" id="MCA9390570.1"/>
    </source>
</evidence>
<dbReference type="SUPFAM" id="SSF50800">
    <property type="entry name" value="PK beta-barrel domain-like"/>
    <property type="match status" value="1"/>
</dbReference>
<dbReference type="InterPro" id="IPR015793">
    <property type="entry name" value="Pyrv_Knase_brl"/>
</dbReference>
<protein>
    <recommendedName>
        <fullName evidence="3 12">Pyruvate kinase</fullName>
        <ecNumber evidence="3 12">2.7.1.40</ecNumber>
    </recommendedName>
</protein>
<evidence type="ECO:0000256" key="11">
    <source>
        <dbReference type="ARBA" id="ARBA00023317"/>
    </source>
</evidence>
<evidence type="ECO:0000256" key="3">
    <source>
        <dbReference type="ARBA" id="ARBA00012142"/>
    </source>
</evidence>
<organism evidence="16 17">
    <name type="scientific">candidate division WWE3 bacterium</name>
    <dbReference type="NCBI Taxonomy" id="2053526"/>
    <lineage>
        <taxon>Bacteria</taxon>
        <taxon>Katanobacteria</taxon>
    </lineage>
</organism>
<dbReference type="InterPro" id="IPR001697">
    <property type="entry name" value="Pyr_Knase"/>
</dbReference>
<dbReference type="AlphaFoldDB" id="A0A955LHK8"/>
<dbReference type="Pfam" id="PF00224">
    <property type="entry name" value="PK"/>
    <property type="match status" value="1"/>
</dbReference>
<name>A0A955LHK8_UNCKA</name>
<dbReference type="Gene3D" id="2.40.33.10">
    <property type="entry name" value="PK beta-barrel domain-like"/>
    <property type="match status" value="1"/>
</dbReference>
<dbReference type="InterPro" id="IPR040442">
    <property type="entry name" value="Pyrv_kinase-like_dom_sf"/>
</dbReference>
<evidence type="ECO:0000256" key="10">
    <source>
        <dbReference type="ARBA" id="ARBA00023152"/>
    </source>
</evidence>
<keyword evidence="9 13" id="KW-0460">Magnesium</keyword>
<evidence type="ECO:0000256" key="4">
    <source>
        <dbReference type="ARBA" id="ARBA00022679"/>
    </source>
</evidence>
<sequence length="470" mass="52174">NVLGMKKTKIIATIGPATESPEKMEQLMHKGVNVFRFNMKHNTLEWHQEKIEQANTIAQKLGQSLGILIDLQGPEIRIDTSQGKDITVSPDKEIICIKSDAEDIPESCVMIPHTEVFDALEIGDRFTIDDGYVQLEVTAKENNMIKARALNENIIKTRKSLNLVQKDIPLPSLTENDLEKLEIAKKIDVDFIALSFVRDKTDINNLKGEMMKREITAKIVAKVESQKGVDNIDEIIDTADVIMIARGDLGIETPIETITYFQKQTIKKCRKKHKPVIVATQMLESMINNPLPTRAEVADVANAVFDLTDCVMLSGESASGKYPDLTAETMTKIIAYNEPRIEKMPLVFGEYDYTKNIAHSAVAIADTSEVSKIVAFTETGYTARVLSSFRPRTEIIAVTNHHKTKGALTMSYGVIPVETHYPVGDIVSYTGILEDLVSEGYISKGDEIIMIHGHTMGTPGNTNSLTILKV</sequence>
<dbReference type="GO" id="GO:0016301">
    <property type="term" value="F:kinase activity"/>
    <property type="evidence" value="ECO:0007669"/>
    <property type="project" value="UniProtKB-KW"/>
</dbReference>
<evidence type="ECO:0000313" key="17">
    <source>
        <dbReference type="Proteomes" id="UP000701698"/>
    </source>
</evidence>
<feature type="domain" description="Pyruvate kinase barrel" evidence="14">
    <location>
        <begin position="5"/>
        <end position="324"/>
    </location>
</feature>
<keyword evidence="6" id="KW-0547">Nucleotide-binding</keyword>
<dbReference type="Gene3D" id="3.20.20.60">
    <property type="entry name" value="Phosphoenolpyruvate-binding domains"/>
    <property type="match status" value="1"/>
</dbReference>
<dbReference type="GO" id="GO:0030955">
    <property type="term" value="F:potassium ion binding"/>
    <property type="evidence" value="ECO:0007669"/>
    <property type="project" value="UniProtKB-UniRule"/>
</dbReference>
<keyword evidence="4 13" id="KW-0808">Transferase</keyword>
<keyword evidence="8" id="KW-0067">ATP-binding</keyword>
<comment type="catalytic activity">
    <reaction evidence="13">
        <text>pyruvate + ATP = phosphoenolpyruvate + ADP + H(+)</text>
        <dbReference type="Rhea" id="RHEA:18157"/>
        <dbReference type="ChEBI" id="CHEBI:15361"/>
        <dbReference type="ChEBI" id="CHEBI:15378"/>
        <dbReference type="ChEBI" id="CHEBI:30616"/>
        <dbReference type="ChEBI" id="CHEBI:58702"/>
        <dbReference type="ChEBI" id="CHEBI:456216"/>
        <dbReference type="EC" id="2.7.1.40"/>
    </reaction>
</comment>
<dbReference type="NCBIfam" id="NF004491">
    <property type="entry name" value="PRK05826.1"/>
    <property type="match status" value="1"/>
</dbReference>
<dbReference type="SUPFAM" id="SSF52935">
    <property type="entry name" value="PK C-terminal domain-like"/>
    <property type="match status" value="1"/>
</dbReference>
<dbReference type="Pfam" id="PF02887">
    <property type="entry name" value="PK_C"/>
    <property type="match status" value="1"/>
</dbReference>
<feature type="non-terminal residue" evidence="16">
    <location>
        <position position="1"/>
    </location>
</feature>
<evidence type="ECO:0000256" key="2">
    <source>
        <dbReference type="ARBA" id="ARBA00008663"/>
    </source>
</evidence>
<dbReference type="InterPro" id="IPR015795">
    <property type="entry name" value="Pyrv_Knase_C"/>
</dbReference>
<evidence type="ECO:0000259" key="14">
    <source>
        <dbReference type="Pfam" id="PF00224"/>
    </source>
</evidence>
<dbReference type="Gene3D" id="3.40.1380.20">
    <property type="entry name" value="Pyruvate kinase, C-terminal domain"/>
    <property type="match status" value="1"/>
</dbReference>
<dbReference type="InterPro" id="IPR011037">
    <property type="entry name" value="Pyrv_Knase-like_insert_dom_sf"/>
</dbReference>
<evidence type="ECO:0000256" key="5">
    <source>
        <dbReference type="ARBA" id="ARBA00022723"/>
    </source>
</evidence>
<reference evidence="16" key="1">
    <citation type="submission" date="2020-04" db="EMBL/GenBank/DDBJ databases">
        <authorList>
            <person name="Zhang T."/>
        </authorList>
    </citation>
    <scope>NUCLEOTIDE SEQUENCE</scope>
    <source>
        <strain evidence="16">HKST-UBA01</strain>
    </source>
</reference>
<dbReference type="GO" id="GO:0000287">
    <property type="term" value="F:magnesium ion binding"/>
    <property type="evidence" value="ECO:0007669"/>
    <property type="project" value="UniProtKB-UniRule"/>
</dbReference>
<dbReference type="InterPro" id="IPR015806">
    <property type="entry name" value="Pyrv_Knase_insert_dom_sf"/>
</dbReference>
<dbReference type="PRINTS" id="PR01050">
    <property type="entry name" value="PYRUVTKNASE"/>
</dbReference>
<dbReference type="EMBL" id="JAGQKX010000133">
    <property type="protein sequence ID" value="MCA9390570.1"/>
    <property type="molecule type" value="Genomic_DNA"/>
</dbReference>
<dbReference type="EC" id="2.7.1.40" evidence="3 12"/>
<dbReference type="GO" id="GO:0005524">
    <property type="term" value="F:ATP binding"/>
    <property type="evidence" value="ECO:0007669"/>
    <property type="project" value="UniProtKB-KW"/>
</dbReference>
<dbReference type="NCBIfam" id="TIGR01064">
    <property type="entry name" value="pyruv_kin"/>
    <property type="match status" value="1"/>
</dbReference>
<dbReference type="SUPFAM" id="SSF51621">
    <property type="entry name" value="Phosphoenolpyruvate/pyruvate domain"/>
    <property type="match status" value="1"/>
</dbReference>
<comment type="similarity">
    <text evidence="2 13">Belongs to the pyruvate kinase family.</text>
</comment>
<evidence type="ECO:0000256" key="7">
    <source>
        <dbReference type="ARBA" id="ARBA00022777"/>
    </source>
</evidence>
<comment type="caution">
    <text evidence="16">The sequence shown here is derived from an EMBL/GenBank/DDBJ whole genome shotgun (WGS) entry which is preliminary data.</text>
</comment>
<evidence type="ECO:0000256" key="6">
    <source>
        <dbReference type="ARBA" id="ARBA00022741"/>
    </source>
</evidence>
<reference evidence="16" key="2">
    <citation type="journal article" date="2021" name="Microbiome">
        <title>Successional dynamics and alternative stable states in a saline activated sludge microbial community over 9 years.</title>
        <authorList>
            <person name="Wang Y."/>
            <person name="Ye J."/>
            <person name="Ju F."/>
            <person name="Liu L."/>
            <person name="Boyd J.A."/>
            <person name="Deng Y."/>
            <person name="Parks D.H."/>
            <person name="Jiang X."/>
            <person name="Yin X."/>
            <person name="Woodcroft B.J."/>
            <person name="Tyson G.W."/>
            <person name="Hugenholtz P."/>
            <person name="Polz M.F."/>
            <person name="Zhang T."/>
        </authorList>
    </citation>
    <scope>NUCLEOTIDE SEQUENCE</scope>
    <source>
        <strain evidence="16">HKST-UBA01</strain>
    </source>
</reference>
<evidence type="ECO:0000256" key="12">
    <source>
        <dbReference type="NCBIfam" id="TIGR01064"/>
    </source>
</evidence>
<accession>A0A955LHK8</accession>
<dbReference type="Proteomes" id="UP000701698">
    <property type="component" value="Unassembled WGS sequence"/>
</dbReference>
<evidence type="ECO:0000256" key="8">
    <source>
        <dbReference type="ARBA" id="ARBA00022840"/>
    </source>
</evidence>
<keyword evidence="5" id="KW-0479">Metal-binding</keyword>
<proteinExistence type="inferred from homology"/>
<keyword evidence="7 13" id="KW-0418">Kinase</keyword>
<evidence type="ECO:0000256" key="9">
    <source>
        <dbReference type="ARBA" id="ARBA00022842"/>
    </source>
</evidence>
<comment type="pathway">
    <text evidence="1 13">Carbohydrate degradation; glycolysis; pyruvate from D-glyceraldehyde 3-phosphate: step 5/5.</text>
</comment>
<dbReference type="PANTHER" id="PTHR11817">
    <property type="entry name" value="PYRUVATE KINASE"/>
    <property type="match status" value="1"/>
</dbReference>
<keyword evidence="10 13" id="KW-0324">Glycolysis</keyword>